<dbReference type="PROSITE" id="PS50249">
    <property type="entry name" value="MPN"/>
    <property type="match status" value="1"/>
</dbReference>
<dbReference type="AlphaFoldDB" id="A0A8S3ZXC7"/>
<feature type="non-terminal residue" evidence="2">
    <location>
        <position position="118"/>
    </location>
</feature>
<accession>A0A8S3ZXC7</accession>
<dbReference type="EMBL" id="CAJHNH020004395">
    <property type="protein sequence ID" value="CAG5130971.1"/>
    <property type="molecule type" value="Genomic_DNA"/>
</dbReference>
<dbReference type="InterPro" id="IPR037518">
    <property type="entry name" value="MPN"/>
</dbReference>
<name>A0A8S3ZXC7_9EUPU</name>
<protein>
    <recommendedName>
        <fullName evidence="1">MPN domain-containing protein</fullName>
    </recommendedName>
</protein>
<dbReference type="Gene3D" id="3.40.140.10">
    <property type="entry name" value="Cytidine Deaminase, domain 2"/>
    <property type="match status" value="1"/>
</dbReference>
<dbReference type="GO" id="GO:0071541">
    <property type="term" value="C:eukaryotic translation initiation factor 3 complex, eIF3m"/>
    <property type="evidence" value="ECO:0007669"/>
    <property type="project" value="TreeGrafter"/>
</dbReference>
<dbReference type="InterPro" id="IPR000555">
    <property type="entry name" value="JAMM/MPN+_dom"/>
</dbReference>
<reference evidence="2" key="1">
    <citation type="submission" date="2021-04" db="EMBL/GenBank/DDBJ databases">
        <authorList>
            <consortium name="Molecular Ecology Group"/>
        </authorList>
    </citation>
    <scope>NUCLEOTIDE SEQUENCE</scope>
</reference>
<keyword evidence="3" id="KW-1185">Reference proteome</keyword>
<dbReference type="GO" id="GO:0008237">
    <property type="term" value="F:metallopeptidase activity"/>
    <property type="evidence" value="ECO:0007669"/>
    <property type="project" value="InterPro"/>
</dbReference>
<dbReference type="OrthoDB" id="25498at2759"/>
<dbReference type="PANTHER" id="PTHR10540">
    <property type="entry name" value="EUKARYOTIC TRANSLATION INITIATION FACTOR 3 SUBUNIT F-RELATED"/>
    <property type="match status" value="1"/>
</dbReference>
<evidence type="ECO:0000313" key="2">
    <source>
        <dbReference type="EMBL" id="CAG5130971.1"/>
    </source>
</evidence>
<dbReference type="SMART" id="SM00232">
    <property type="entry name" value="JAB_MPN"/>
    <property type="match status" value="1"/>
</dbReference>
<organism evidence="2 3">
    <name type="scientific">Candidula unifasciata</name>
    <dbReference type="NCBI Taxonomy" id="100452"/>
    <lineage>
        <taxon>Eukaryota</taxon>
        <taxon>Metazoa</taxon>
        <taxon>Spiralia</taxon>
        <taxon>Lophotrochozoa</taxon>
        <taxon>Mollusca</taxon>
        <taxon>Gastropoda</taxon>
        <taxon>Heterobranchia</taxon>
        <taxon>Euthyneura</taxon>
        <taxon>Panpulmonata</taxon>
        <taxon>Eupulmonata</taxon>
        <taxon>Stylommatophora</taxon>
        <taxon>Helicina</taxon>
        <taxon>Helicoidea</taxon>
        <taxon>Geomitridae</taxon>
        <taxon>Candidula</taxon>
    </lineage>
</organism>
<feature type="domain" description="MPN" evidence="1">
    <location>
        <begin position="7"/>
        <end position="118"/>
    </location>
</feature>
<dbReference type="PANTHER" id="PTHR10540:SF6">
    <property type="entry name" value="EUKARYOTIC TRANSLATION INITIATION FACTOR 3 SUBUNIT F"/>
    <property type="match status" value="1"/>
</dbReference>
<gene>
    <name evidence="2" type="ORF">CUNI_LOCUS16529</name>
</gene>
<evidence type="ECO:0000313" key="3">
    <source>
        <dbReference type="Proteomes" id="UP000678393"/>
    </source>
</evidence>
<sequence length="118" mass="13385">MATSLVCKVHPVVYFSIIDAYERRNEDAKRVIGTLLGTVEKGVVEVTNCFAVPHNESDDEVAVDIEYARNMYELHKKVNSSETIVGWLSTGLRGFHVHSVLIHDYYCPEKAKNPIQYD</sequence>
<dbReference type="GO" id="GO:0003743">
    <property type="term" value="F:translation initiation factor activity"/>
    <property type="evidence" value="ECO:0007669"/>
    <property type="project" value="TreeGrafter"/>
</dbReference>
<dbReference type="GO" id="GO:0031369">
    <property type="term" value="F:translation initiation factor binding"/>
    <property type="evidence" value="ECO:0007669"/>
    <property type="project" value="TreeGrafter"/>
</dbReference>
<dbReference type="Pfam" id="PF01398">
    <property type="entry name" value="JAB"/>
    <property type="match status" value="1"/>
</dbReference>
<dbReference type="Proteomes" id="UP000678393">
    <property type="component" value="Unassembled WGS sequence"/>
</dbReference>
<comment type="caution">
    <text evidence="2">The sequence shown here is derived from an EMBL/GenBank/DDBJ whole genome shotgun (WGS) entry which is preliminary data.</text>
</comment>
<evidence type="ECO:0000259" key="1">
    <source>
        <dbReference type="PROSITE" id="PS50249"/>
    </source>
</evidence>
<proteinExistence type="predicted"/>